<dbReference type="AlphaFoldDB" id="A0A7J7CQV3"/>
<keyword evidence="4" id="KW-1185">Reference proteome</keyword>
<dbReference type="InterPro" id="IPR029058">
    <property type="entry name" value="AB_hydrolase_fold"/>
</dbReference>
<keyword evidence="3" id="KW-0378">Hydrolase</keyword>
<dbReference type="Pfam" id="PF00450">
    <property type="entry name" value="Peptidase_S10"/>
    <property type="match status" value="1"/>
</dbReference>
<sequence length="166" mass="18653">MENKPSSLLQLWLLTISVSLFMNTIQCKRHQGQALSNLYKWKMNPDSGIDTSIFDAKHNIINKAKGFSGVHVAMINQETDDRGMYDYFETHALISDDTGYQIRKTCNFSPEAVEQSSQCYQALDEAAKNVGFINIYNIYAPGCFNESITAKPKPGSVSSHNQPKIH</sequence>
<keyword evidence="2" id="KW-0732">Signal</keyword>
<dbReference type="Gene3D" id="3.40.50.1820">
    <property type="entry name" value="alpha/beta hydrolase"/>
    <property type="match status" value="1"/>
</dbReference>
<keyword evidence="3" id="KW-0645">Protease</keyword>
<feature type="signal peptide" evidence="2">
    <location>
        <begin position="1"/>
        <end position="27"/>
    </location>
</feature>
<dbReference type="InterPro" id="IPR001563">
    <property type="entry name" value="Peptidase_S10"/>
</dbReference>
<keyword evidence="3" id="KW-0121">Carboxypeptidase</keyword>
<evidence type="ECO:0000313" key="3">
    <source>
        <dbReference type="EMBL" id="KAF5736470.1"/>
    </source>
</evidence>
<comment type="caution">
    <text evidence="3">The sequence shown here is derived from an EMBL/GenBank/DDBJ whole genome shotgun (WGS) entry which is preliminary data.</text>
</comment>
<evidence type="ECO:0000313" key="4">
    <source>
        <dbReference type="Proteomes" id="UP000593562"/>
    </source>
</evidence>
<dbReference type="GO" id="GO:0006508">
    <property type="term" value="P:proteolysis"/>
    <property type="evidence" value="ECO:0007669"/>
    <property type="project" value="InterPro"/>
</dbReference>
<reference evidence="3 4" key="1">
    <citation type="journal article" date="2020" name="Nat. Commun.">
        <title>Genome of Tripterygium wilfordii and identification of cytochrome P450 involved in triptolide biosynthesis.</title>
        <authorList>
            <person name="Tu L."/>
            <person name="Su P."/>
            <person name="Zhang Z."/>
            <person name="Gao L."/>
            <person name="Wang J."/>
            <person name="Hu T."/>
            <person name="Zhou J."/>
            <person name="Zhang Y."/>
            <person name="Zhao Y."/>
            <person name="Liu Y."/>
            <person name="Song Y."/>
            <person name="Tong Y."/>
            <person name="Lu Y."/>
            <person name="Yang J."/>
            <person name="Xu C."/>
            <person name="Jia M."/>
            <person name="Peters R.J."/>
            <person name="Huang L."/>
            <person name="Gao W."/>
        </authorList>
    </citation>
    <scope>NUCLEOTIDE SEQUENCE [LARGE SCALE GENOMIC DNA]</scope>
    <source>
        <strain evidence="4">cv. XIE 37</strain>
        <tissue evidence="3">Leaf</tissue>
    </source>
</reference>
<name>A0A7J7CQV3_TRIWF</name>
<comment type="similarity">
    <text evidence="1">Belongs to the peptidase S10 family.</text>
</comment>
<dbReference type="Proteomes" id="UP000593562">
    <property type="component" value="Unassembled WGS sequence"/>
</dbReference>
<proteinExistence type="inferred from homology"/>
<accession>A0A7J7CQV3</accession>
<gene>
    <name evidence="3" type="ORF">HS088_TW14G00612</name>
</gene>
<organism evidence="3 4">
    <name type="scientific">Tripterygium wilfordii</name>
    <name type="common">Thunder God vine</name>
    <dbReference type="NCBI Taxonomy" id="458696"/>
    <lineage>
        <taxon>Eukaryota</taxon>
        <taxon>Viridiplantae</taxon>
        <taxon>Streptophyta</taxon>
        <taxon>Embryophyta</taxon>
        <taxon>Tracheophyta</taxon>
        <taxon>Spermatophyta</taxon>
        <taxon>Magnoliopsida</taxon>
        <taxon>eudicotyledons</taxon>
        <taxon>Gunneridae</taxon>
        <taxon>Pentapetalae</taxon>
        <taxon>rosids</taxon>
        <taxon>fabids</taxon>
        <taxon>Celastrales</taxon>
        <taxon>Celastraceae</taxon>
        <taxon>Tripterygium</taxon>
    </lineage>
</organism>
<feature type="chain" id="PRO_5029741748" evidence="2">
    <location>
        <begin position="28"/>
        <end position="166"/>
    </location>
</feature>
<evidence type="ECO:0000256" key="2">
    <source>
        <dbReference type="SAM" id="SignalP"/>
    </source>
</evidence>
<evidence type="ECO:0000256" key="1">
    <source>
        <dbReference type="ARBA" id="ARBA00009431"/>
    </source>
</evidence>
<dbReference type="GO" id="GO:0004185">
    <property type="term" value="F:serine-type carboxypeptidase activity"/>
    <property type="evidence" value="ECO:0007669"/>
    <property type="project" value="InterPro"/>
</dbReference>
<dbReference type="EMBL" id="JAAARO010000014">
    <property type="protein sequence ID" value="KAF5736470.1"/>
    <property type="molecule type" value="Genomic_DNA"/>
</dbReference>
<dbReference type="InParanoid" id="A0A7J7CQV3"/>
<protein>
    <submittedName>
        <fullName evidence="3">Serine carboxypeptidase-like 40</fullName>
    </submittedName>
</protein>